<keyword evidence="3" id="KW-1185">Reference proteome</keyword>
<dbReference type="AlphaFoldDB" id="A0A9P6A0L8"/>
<protein>
    <recommendedName>
        <fullName evidence="4">Secreted protein</fullName>
    </recommendedName>
</protein>
<reference evidence="2" key="1">
    <citation type="submission" date="2020-11" db="EMBL/GenBank/DDBJ databases">
        <authorList>
            <consortium name="DOE Joint Genome Institute"/>
            <person name="Ahrendt S."/>
            <person name="Riley R."/>
            <person name="Andreopoulos W."/>
            <person name="Labutti K."/>
            <person name="Pangilinan J."/>
            <person name="Ruiz-Duenas F.J."/>
            <person name="Barrasa J.M."/>
            <person name="Sanchez-Garcia M."/>
            <person name="Camarero S."/>
            <person name="Miyauchi S."/>
            <person name="Serrano A."/>
            <person name="Linde D."/>
            <person name="Babiker R."/>
            <person name="Drula E."/>
            <person name="Ayuso-Fernandez I."/>
            <person name="Pacheco R."/>
            <person name="Padilla G."/>
            <person name="Ferreira P."/>
            <person name="Barriuso J."/>
            <person name="Kellner H."/>
            <person name="Castanera R."/>
            <person name="Alfaro M."/>
            <person name="Ramirez L."/>
            <person name="Pisabarro A.G."/>
            <person name="Kuo A."/>
            <person name="Tritt A."/>
            <person name="Lipzen A."/>
            <person name="He G."/>
            <person name="Yan M."/>
            <person name="Ng V."/>
            <person name="Cullen D."/>
            <person name="Martin F."/>
            <person name="Rosso M.-N."/>
            <person name="Henrissat B."/>
            <person name="Hibbett D."/>
            <person name="Martinez A.T."/>
            <person name="Grigoriev I.V."/>
        </authorList>
    </citation>
    <scope>NUCLEOTIDE SEQUENCE</scope>
    <source>
        <strain evidence="2">ATCC 90797</strain>
    </source>
</reference>
<comment type="caution">
    <text evidence="2">The sequence shown here is derived from an EMBL/GenBank/DDBJ whole genome shotgun (WGS) entry which is preliminary data.</text>
</comment>
<dbReference type="Proteomes" id="UP000807025">
    <property type="component" value="Unassembled WGS sequence"/>
</dbReference>
<organism evidence="2 3">
    <name type="scientific">Pleurotus eryngii</name>
    <name type="common">Boletus of the steppes</name>
    <dbReference type="NCBI Taxonomy" id="5323"/>
    <lineage>
        <taxon>Eukaryota</taxon>
        <taxon>Fungi</taxon>
        <taxon>Dikarya</taxon>
        <taxon>Basidiomycota</taxon>
        <taxon>Agaricomycotina</taxon>
        <taxon>Agaricomycetes</taxon>
        <taxon>Agaricomycetidae</taxon>
        <taxon>Agaricales</taxon>
        <taxon>Pleurotineae</taxon>
        <taxon>Pleurotaceae</taxon>
        <taxon>Pleurotus</taxon>
    </lineage>
</organism>
<feature type="chain" id="PRO_5040315228" description="Secreted protein" evidence="1">
    <location>
        <begin position="19"/>
        <end position="90"/>
    </location>
</feature>
<keyword evidence="1" id="KW-0732">Signal</keyword>
<evidence type="ECO:0000256" key="1">
    <source>
        <dbReference type="SAM" id="SignalP"/>
    </source>
</evidence>
<proteinExistence type="predicted"/>
<evidence type="ECO:0000313" key="2">
    <source>
        <dbReference type="EMBL" id="KAF9496877.1"/>
    </source>
</evidence>
<name>A0A9P6A0L8_PLEER</name>
<evidence type="ECO:0008006" key="4">
    <source>
        <dbReference type="Google" id="ProtNLM"/>
    </source>
</evidence>
<accession>A0A9P6A0L8</accession>
<evidence type="ECO:0000313" key="3">
    <source>
        <dbReference type="Proteomes" id="UP000807025"/>
    </source>
</evidence>
<feature type="signal peptide" evidence="1">
    <location>
        <begin position="1"/>
        <end position="18"/>
    </location>
</feature>
<dbReference type="EMBL" id="MU154548">
    <property type="protein sequence ID" value="KAF9496877.1"/>
    <property type="molecule type" value="Genomic_DNA"/>
</dbReference>
<gene>
    <name evidence="2" type="ORF">BDN71DRAFT_671239</name>
</gene>
<sequence length="90" mass="10206">MRNVLMVLVLRHVPFARSACVEIILTYRLPCISWTNLARSAGKIHAPFVPLYPCHNFSRVANGHFRSTTFRTVSDPFIDSRGSCRKRTSG</sequence>